<dbReference type="InterPro" id="IPR000953">
    <property type="entry name" value="Chromo/chromo_shadow_dom"/>
</dbReference>
<feature type="domain" description="Chromo" evidence="1">
    <location>
        <begin position="565"/>
        <end position="621"/>
    </location>
</feature>
<dbReference type="PANTHER" id="PTHR37984:SF5">
    <property type="entry name" value="PROTEIN NYNRIN-LIKE"/>
    <property type="match status" value="1"/>
</dbReference>
<dbReference type="EMBL" id="NBNE01006290">
    <property type="protein sequence ID" value="OWZ02263.1"/>
    <property type="molecule type" value="Genomic_DNA"/>
</dbReference>
<proteinExistence type="predicted"/>
<evidence type="ECO:0000259" key="1">
    <source>
        <dbReference type="SMART" id="SM00298"/>
    </source>
</evidence>
<dbReference type="InterPro" id="IPR043502">
    <property type="entry name" value="DNA/RNA_pol_sf"/>
</dbReference>
<comment type="caution">
    <text evidence="2">The sequence shown here is derived from an EMBL/GenBank/DDBJ whole genome shotgun (WGS) entry which is preliminary data.</text>
</comment>
<protein>
    <submittedName>
        <fullName evidence="2">Reverse transcriptase</fullName>
    </submittedName>
</protein>
<sequence>MKGSVQMEHDCADERTPVQKLEAEYVRVMKATQEDLDQEPGVYIHEGSVLMSQLRDYLVMLPDLRDLTPECDISNADVGVPGRTTPTEEEQLRKILERHSKNFLGDGNAAPAPARGVVCDIDVRGGKPIALRPRSIIPKVAMKVYELLKKHLETGLIEMSDSAWPSPVVIVLKKNGIDIRMCIDYLLVNSFIELSNYSLPLIDDLLVRFERAMWFISLDMASGFWAIRMNERAKRISELPPEEEKTVDADVLEFLSHAMQRVLEAQHEKSGRDVPTLANEMTAFKRNIPEPSQMGPVLGRSSYIDDIGHGAPTWDQLCEVLDALLYRLRYWNISVSLPKSELELPFPTTLKGVQSFLGSLNYYHKFIEDFSVVAAALHEVTEEQIKAGRDLPRAKESFEILKRKIEYDGKILPVRFTGRVLNKTEIRYHVAEKEMIAIMRLLKSKSPDDRCVRWGVILSHWDLEIHMVQSDEDGLAAIMGAGITPREHLDEVTELLIPLTDDFRVTLKVSDTGYRVNPWVHISRLKPRALFPKRPTVQVEVSDEDDLDATLLPEDSWEVDNANDEYEVEGILDLRWSNRTRTSKRLREYLIKCKGFDEPNWVSLSRLNCGALLYKFNQGAKAQTRFRAMQTGDDHPRL</sequence>
<dbReference type="SUPFAM" id="SSF56672">
    <property type="entry name" value="DNA/RNA polymerases"/>
    <property type="match status" value="2"/>
</dbReference>
<keyword evidence="3" id="KW-1185">Reference proteome</keyword>
<dbReference type="AlphaFoldDB" id="A0A225VA50"/>
<dbReference type="InterPro" id="IPR016197">
    <property type="entry name" value="Chromo-like_dom_sf"/>
</dbReference>
<organism evidence="2 3">
    <name type="scientific">Phytophthora megakarya</name>
    <dbReference type="NCBI Taxonomy" id="4795"/>
    <lineage>
        <taxon>Eukaryota</taxon>
        <taxon>Sar</taxon>
        <taxon>Stramenopiles</taxon>
        <taxon>Oomycota</taxon>
        <taxon>Peronosporomycetes</taxon>
        <taxon>Peronosporales</taxon>
        <taxon>Peronosporaceae</taxon>
        <taxon>Phytophthora</taxon>
    </lineage>
</organism>
<name>A0A225VA50_9STRA</name>
<dbReference type="PANTHER" id="PTHR37984">
    <property type="entry name" value="PROTEIN CBG26694"/>
    <property type="match status" value="1"/>
</dbReference>
<reference evidence="3" key="1">
    <citation type="submission" date="2017-03" db="EMBL/GenBank/DDBJ databases">
        <title>Phytopthora megakarya and P. palmivora, two closely related causual agents of cacao black pod achieved similar genome size and gene model numbers by different mechanisms.</title>
        <authorList>
            <person name="Ali S."/>
            <person name="Shao J."/>
            <person name="Larry D.J."/>
            <person name="Kronmiller B."/>
            <person name="Shen D."/>
            <person name="Strem M.D."/>
            <person name="Melnick R.L."/>
            <person name="Guiltinan M.J."/>
            <person name="Tyler B.M."/>
            <person name="Meinhardt L.W."/>
            <person name="Bailey B.A."/>
        </authorList>
    </citation>
    <scope>NUCLEOTIDE SEQUENCE [LARGE SCALE GENOMIC DNA]</scope>
    <source>
        <strain evidence="3">zdho120</strain>
    </source>
</reference>
<dbReference type="Gene3D" id="3.30.70.270">
    <property type="match status" value="2"/>
</dbReference>
<dbReference type="OrthoDB" id="6621683at2759"/>
<evidence type="ECO:0000313" key="2">
    <source>
        <dbReference type="EMBL" id="OWZ02263.1"/>
    </source>
</evidence>
<dbReference type="SUPFAM" id="SSF54160">
    <property type="entry name" value="Chromo domain-like"/>
    <property type="match status" value="1"/>
</dbReference>
<evidence type="ECO:0000313" key="3">
    <source>
        <dbReference type="Proteomes" id="UP000198211"/>
    </source>
</evidence>
<dbReference type="SMART" id="SM00298">
    <property type="entry name" value="CHROMO"/>
    <property type="match status" value="1"/>
</dbReference>
<dbReference type="InterPro" id="IPR050951">
    <property type="entry name" value="Retrovirus_Pol_polyprotein"/>
</dbReference>
<keyword evidence="2" id="KW-0695">RNA-directed DNA polymerase</keyword>
<dbReference type="Gene3D" id="2.40.50.40">
    <property type="match status" value="1"/>
</dbReference>
<accession>A0A225VA50</accession>
<keyword evidence="2" id="KW-0548">Nucleotidyltransferase</keyword>
<keyword evidence="2" id="KW-0808">Transferase</keyword>
<dbReference type="InterPro" id="IPR043128">
    <property type="entry name" value="Rev_trsase/Diguanyl_cyclase"/>
</dbReference>
<dbReference type="Proteomes" id="UP000198211">
    <property type="component" value="Unassembled WGS sequence"/>
</dbReference>
<gene>
    <name evidence="2" type="ORF">PHMEG_00026206</name>
</gene>
<dbReference type="GO" id="GO:0003964">
    <property type="term" value="F:RNA-directed DNA polymerase activity"/>
    <property type="evidence" value="ECO:0007669"/>
    <property type="project" value="UniProtKB-KW"/>
</dbReference>
<dbReference type="Gene3D" id="3.10.10.10">
    <property type="entry name" value="HIV Type 1 Reverse Transcriptase, subunit A, domain 1"/>
    <property type="match status" value="1"/>
</dbReference>